<sequence>MDDISQGEGSSQVEESVSSQKTSSSVHAKEALIEIDYSNLSEDLKDALSEEEIKAEMNTLQQRLNEQQSVLQRISAPNMKAMEKLERDKF</sequence>
<reference evidence="2" key="1">
    <citation type="submission" date="2020-10" db="EMBL/GenBank/DDBJ databases">
        <title>Chromosome-scale genome assembly of the Allis shad, Alosa alosa.</title>
        <authorList>
            <person name="Margot Z."/>
            <person name="Christophe K."/>
            <person name="Cabau C."/>
            <person name="Louis A."/>
            <person name="Berthelot C."/>
            <person name="Parey E."/>
            <person name="Roest Crollius H."/>
            <person name="Montfort J."/>
            <person name="Robinson-Rechavi M."/>
            <person name="Bucao C."/>
            <person name="Bouchez O."/>
            <person name="Gislard M."/>
            <person name="Lluch J."/>
            <person name="Milhes M."/>
            <person name="Lampietro C."/>
            <person name="Lopez Roques C."/>
            <person name="Donnadieu C."/>
            <person name="Braasch I."/>
            <person name="Desvignes T."/>
            <person name="Postlethwait J."/>
            <person name="Bobe J."/>
            <person name="Guiguen Y."/>
        </authorList>
    </citation>
    <scope>NUCLEOTIDE SEQUENCE</scope>
    <source>
        <strain evidence="2">M-15738</strain>
        <tissue evidence="2">Blood</tissue>
    </source>
</reference>
<keyword evidence="3" id="KW-1185">Reference proteome</keyword>
<dbReference type="Proteomes" id="UP000823561">
    <property type="component" value="Chromosome 4"/>
</dbReference>
<comment type="caution">
    <text evidence="2">The sequence shown here is derived from an EMBL/GenBank/DDBJ whole genome shotgun (WGS) entry which is preliminary data.</text>
</comment>
<feature type="compositionally biased region" description="Low complexity" evidence="1">
    <location>
        <begin position="1"/>
        <end position="26"/>
    </location>
</feature>
<evidence type="ECO:0000313" key="3">
    <source>
        <dbReference type="Proteomes" id="UP000823561"/>
    </source>
</evidence>
<protein>
    <submittedName>
        <fullName evidence="2">Uncharacterized protein</fullName>
    </submittedName>
</protein>
<evidence type="ECO:0000256" key="1">
    <source>
        <dbReference type="SAM" id="MobiDB-lite"/>
    </source>
</evidence>
<organism evidence="2 3">
    <name type="scientific">Alosa alosa</name>
    <name type="common">allis shad</name>
    <dbReference type="NCBI Taxonomy" id="278164"/>
    <lineage>
        <taxon>Eukaryota</taxon>
        <taxon>Metazoa</taxon>
        <taxon>Chordata</taxon>
        <taxon>Craniata</taxon>
        <taxon>Vertebrata</taxon>
        <taxon>Euteleostomi</taxon>
        <taxon>Actinopterygii</taxon>
        <taxon>Neopterygii</taxon>
        <taxon>Teleostei</taxon>
        <taxon>Clupei</taxon>
        <taxon>Clupeiformes</taxon>
        <taxon>Clupeoidei</taxon>
        <taxon>Clupeidae</taxon>
        <taxon>Alosa</taxon>
    </lineage>
</organism>
<dbReference type="AlphaFoldDB" id="A0AAV6H4H9"/>
<feature type="region of interest" description="Disordered" evidence="1">
    <location>
        <begin position="1"/>
        <end position="28"/>
    </location>
</feature>
<accession>A0AAV6H4H9</accession>
<evidence type="ECO:0000313" key="2">
    <source>
        <dbReference type="EMBL" id="KAG5282163.1"/>
    </source>
</evidence>
<dbReference type="EMBL" id="JADWDJ010000004">
    <property type="protein sequence ID" value="KAG5282163.1"/>
    <property type="molecule type" value="Genomic_DNA"/>
</dbReference>
<proteinExistence type="predicted"/>
<gene>
    <name evidence="2" type="ORF">AALO_G00052910</name>
</gene>
<name>A0AAV6H4H9_9TELE</name>